<dbReference type="Pfam" id="PF00034">
    <property type="entry name" value="Cytochrom_C"/>
    <property type="match status" value="1"/>
</dbReference>
<dbReference type="EMBL" id="MTSE01000012">
    <property type="protein sequence ID" value="OUJ72218.1"/>
    <property type="molecule type" value="Genomic_DNA"/>
</dbReference>
<evidence type="ECO:0000256" key="2">
    <source>
        <dbReference type="ARBA" id="ARBA00022723"/>
    </source>
</evidence>
<dbReference type="AlphaFoldDB" id="A0A243W9K4"/>
<keyword evidence="7" id="KW-1185">Reference proteome</keyword>
<keyword evidence="1 4" id="KW-0349">Heme</keyword>
<reference evidence="6 7" key="1">
    <citation type="submission" date="2017-01" db="EMBL/GenBank/DDBJ databases">
        <title>A new Hymenobacter.</title>
        <authorList>
            <person name="Liang Y."/>
            <person name="Feng F."/>
        </authorList>
    </citation>
    <scope>NUCLEOTIDE SEQUENCE [LARGE SCALE GENOMIC DNA]</scope>
    <source>
        <strain evidence="6">MIMBbqt21</strain>
    </source>
</reference>
<dbReference type="SUPFAM" id="SSF46626">
    <property type="entry name" value="Cytochrome c"/>
    <property type="match status" value="1"/>
</dbReference>
<keyword evidence="3 4" id="KW-0408">Iron</keyword>
<protein>
    <recommendedName>
        <fullName evidence="5">Cytochrome c domain-containing protein</fullName>
    </recommendedName>
</protein>
<evidence type="ECO:0000256" key="4">
    <source>
        <dbReference type="PROSITE-ProRule" id="PRU00433"/>
    </source>
</evidence>
<feature type="domain" description="Cytochrome c" evidence="5">
    <location>
        <begin position="52"/>
        <end position="143"/>
    </location>
</feature>
<dbReference type="GO" id="GO:0020037">
    <property type="term" value="F:heme binding"/>
    <property type="evidence" value="ECO:0007669"/>
    <property type="project" value="InterPro"/>
</dbReference>
<dbReference type="PROSITE" id="PS51007">
    <property type="entry name" value="CYTC"/>
    <property type="match status" value="1"/>
</dbReference>
<evidence type="ECO:0000259" key="5">
    <source>
        <dbReference type="PROSITE" id="PS51007"/>
    </source>
</evidence>
<dbReference type="InterPro" id="IPR036909">
    <property type="entry name" value="Cyt_c-like_dom_sf"/>
</dbReference>
<accession>A0A243W9K4</accession>
<dbReference type="GO" id="GO:0046872">
    <property type="term" value="F:metal ion binding"/>
    <property type="evidence" value="ECO:0007669"/>
    <property type="project" value="UniProtKB-KW"/>
</dbReference>
<evidence type="ECO:0000313" key="7">
    <source>
        <dbReference type="Proteomes" id="UP000194873"/>
    </source>
</evidence>
<evidence type="ECO:0000313" key="6">
    <source>
        <dbReference type="EMBL" id="OUJ72218.1"/>
    </source>
</evidence>
<name>A0A243W9K4_9BACT</name>
<sequence>MVVLAGTGLLDTQETPFSEAVVLDTTAMANDSLSQQAHVVAVSDTLSQEDLAAVTAGNALFKGNCAQCHAVNDVVVGPALHDITKRRPVAWLVPWVKNSSKVVASGDEYAVKLFNQYQQQQMPSFQLSDAEIKNILKYLEVESRTSVSVATTGVIAY</sequence>
<evidence type="ECO:0000256" key="1">
    <source>
        <dbReference type="ARBA" id="ARBA00022617"/>
    </source>
</evidence>
<dbReference type="Gene3D" id="1.10.760.10">
    <property type="entry name" value="Cytochrome c-like domain"/>
    <property type="match status" value="1"/>
</dbReference>
<organism evidence="6 7">
    <name type="scientific">Hymenobacter crusticola</name>
    <dbReference type="NCBI Taxonomy" id="1770526"/>
    <lineage>
        <taxon>Bacteria</taxon>
        <taxon>Pseudomonadati</taxon>
        <taxon>Bacteroidota</taxon>
        <taxon>Cytophagia</taxon>
        <taxon>Cytophagales</taxon>
        <taxon>Hymenobacteraceae</taxon>
        <taxon>Hymenobacter</taxon>
    </lineage>
</organism>
<gene>
    <name evidence="6" type="ORF">BXP70_19765</name>
</gene>
<comment type="caution">
    <text evidence="6">The sequence shown here is derived from an EMBL/GenBank/DDBJ whole genome shotgun (WGS) entry which is preliminary data.</text>
</comment>
<dbReference type="GO" id="GO:0009055">
    <property type="term" value="F:electron transfer activity"/>
    <property type="evidence" value="ECO:0007669"/>
    <property type="project" value="InterPro"/>
</dbReference>
<keyword evidence="2 4" id="KW-0479">Metal-binding</keyword>
<evidence type="ECO:0000256" key="3">
    <source>
        <dbReference type="ARBA" id="ARBA00023004"/>
    </source>
</evidence>
<dbReference type="InterPro" id="IPR009056">
    <property type="entry name" value="Cyt_c-like_dom"/>
</dbReference>
<dbReference type="Proteomes" id="UP000194873">
    <property type="component" value="Unassembled WGS sequence"/>
</dbReference>
<proteinExistence type="predicted"/>